<keyword evidence="3 6" id="KW-1133">Transmembrane helix</keyword>
<dbReference type="OrthoDB" id="2110578at2759"/>
<evidence type="ECO:0000256" key="7">
    <source>
        <dbReference type="SAM" id="SignalP"/>
    </source>
</evidence>
<protein>
    <submittedName>
        <fullName evidence="8">Uncharacterized protein</fullName>
    </submittedName>
</protein>
<feature type="transmembrane region" description="Helical" evidence="6">
    <location>
        <begin position="310"/>
        <end position="332"/>
    </location>
</feature>
<feature type="chain" id="PRO_5040510392" evidence="7">
    <location>
        <begin position="26"/>
        <end position="458"/>
    </location>
</feature>
<feature type="compositionally biased region" description="Polar residues" evidence="5">
    <location>
        <begin position="352"/>
        <end position="378"/>
    </location>
</feature>
<dbReference type="InterPro" id="IPR051694">
    <property type="entry name" value="Immunoregulatory_rcpt-like"/>
</dbReference>
<keyword evidence="7" id="KW-0732">Signal</keyword>
<dbReference type="EMBL" id="SWKV01000033">
    <property type="protein sequence ID" value="KAF3039007.1"/>
    <property type="molecule type" value="Genomic_DNA"/>
</dbReference>
<keyword evidence="9" id="KW-1185">Reference proteome</keyword>
<evidence type="ECO:0000256" key="3">
    <source>
        <dbReference type="ARBA" id="ARBA00022989"/>
    </source>
</evidence>
<dbReference type="GO" id="GO:0071944">
    <property type="term" value="C:cell periphery"/>
    <property type="evidence" value="ECO:0007669"/>
    <property type="project" value="UniProtKB-ARBA"/>
</dbReference>
<evidence type="ECO:0000313" key="8">
    <source>
        <dbReference type="EMBL" id="KAF3039007.1"/>
    </source>
</evidence>
<dbReference type="Proteomes" id="UP000758155">
    <property type="component" value="Unassembled WGS sequence"/>
</dbReference>
<feature type="compositionally biased region" description="Low complexity" evidence="5">
    <location>
        <begin position="283"/>
        <end position="301"/>
    </location>
</feature>
<feature type="signal peptide" evidence="7">
    <location>
        <begin position="1"/>
        <end position="25"/>
    </location>
</feature>
<keyword evidence="4 6" id="KW-0472">Membrane</keyword>
<sequence>MVASTGYRVAIFFTCFSSLFGHGLSQRPTNASVCDYYAQAQYGANSSTTQLKWIQNVVCLAFEGGSTLSNVSSDLTGILRPGKFNGIDIDLLQYFNGSTKSTNVNNAPIGVNWLDDGGTAPLVTYLRGDSQTLDLDENKNQYHLFSNFFVGFARSFGCTLPPAPLPKTNGPVSLAYAHKFMNLEYHQLGYFINQLSLAAVHYGASAQDADTFRSSMNSRFNVRCAPGVSSNPANPPQLMSLCQNPTCPLAVPVSDCAAYVNLTASGTTNSNPTTVTSVATMTAAPSETGSSAAPTSGAAPADPEKLSTGAIAGIAIGGAAVLLIAIIALVYFRRKRGLPPAATEPAPAPDWNQHNFSTPTMQPPSAYSPKNPSVSYYSANEPPDARSRGASPDSQGYHFSSGRPSEIWSPAPVEMEGTQSVQSMYGLSSAAQNGEWLKSQRHSDAVPTYGQEDYKQQR</sequence>
<comment type="subcellular location">
    <subcellularLocation>
        <location evidence="1">Membrane</location>
        <topology evidence="1">Single-pass membrane protein</topology>
    </subcellularLocation>
</comment>
<feature type="region of interest" description="Disordered" evidence="5">
    <location>
        <begin position="340"/>
        <end position="458"/>
    </location>
</feature>
<evidence type="ECO:0000256" key="1">
    <source>
        <dbReference type="ARBA" id="ARBA00004167"/>
    </source>
</evidence>
<accession>A0A9P4WPS5</accession>
<dbReference type="GO" id="GO:0016020">
    <property type="term" value="C:membrane"/>
    <property type="evidence" value="ECO:0007669"/>
    <property type="project" value="UniProtKB-SubCell"/>
</dbReference>
<gene>
    <name evidence="8" type="ORF">E8E12_006021</name>
</gene>
<organism evidence="8 9">
    <name type="scientific">Didymella heteroderae</name>
    <dbReference type="NCBI Taxonomy" id="1769908"/>
    <lineage>
        <taxon>Eukaryota</taxon>
        <taxon>Fungi</taxon>
        <taxon>Dikarya</taxon>
        <taxon>Ascomycota</taxon>
        <taxon>Pezizomycotina</taxon>
        <taxon>Dothideomycetes</taxon>
        <taxon>Pleosporomycetidae</taxon>
        <taxon>Pleosporales</taxon>
        <taxon>Pleosporineae</taxon>
        <taxon>Didymellaceae</taxon>
        <taxon>Didymella</taxon>
    </lineage>
</organism>
<dbReference type="PANTHER" id="PTHR15549:SF33">
    <property type="entry name" value="MEMBRANE PROTEIN WSC4, PUTATIVE (AFU_ORTHOLOGUE AFUA_5G09020)-RELATED"/>
    <property type="match status" value="1"/>
</dbReference>
<evidence type="ECO:0000256" key="2">
    <source>
        <dbReference type="ARBA" id="ARBA00022692"/>
    </source>
</evidence>
<evidence type="ECO:0000313" key="9">
    <source>
        <dbReference type="Proteomes" id="UP000758155"/>
    </source>
</evidence>
<feature type="compositionally biased region" description="Polar residues" evidence="5">
    <location>
        <begin position="417"/>
        <end position="432"/>
    </location>
</feature>
<evidence type="ECO:0000256" key="4">
    <source>
        <dbReference type="ARBA" id="ARBA00023136"/>
    </source>
</evidence>
<reference evidence="8" key="1">
    <citation type="submission" date="2019-04" db="EMBL/GenBank/DDBJ databases">
        <title>Sequencing of skin fungus with MAO and IRED activity.</title>
        <authorList>
            <person name="Marsaioli A.J."/>
            <person name="Bonatto J.M.C."/>
            <person name="Reis Junior O."/>
        </authorList>
    </citation>
    <scope>NUCLEOTIDE SEQUENCE</scope>
    <source>
        <strain evidence="8">28M1</strain>
    </source>
</reference>
<dbReference type="AlphaFoldDB" id="A0A9P4WPS5"/>
<name>A0A9P4WPS5_9PLEO</name>
<evidence type="ECO:0000256" key="5">
    <source>
        <dbReference type="SAM" id="MobiDB-lite"/>
    </source>
</evidence>
<dbReference type="PANTHER" id="PTHR15549">
    <property type="entry name" value="PAIRED IMMUNOGLOBULIN-LIKE TYPE 2 RECEPTOR"/>
    <property type="match status" value="1"/>
</dbReference>
<feature type="region of interest" description="Disordered" evidence="5">
    <location>
        <begin position="283"/>
        <end position="303"/>
    </location>
</feature>
<comment type="caution">
    <text evidence="8">The sequence shown here is derived from an EMBL/GenBank/DDBJ whole genome shotgun (WGS) entry which is preliminary data.</text>
</comment>
<proteinExistence type="predicted"/>
<evidence type="ECO:0000256" key="6">
    <source>
        <dbReference type="SAM" id="Phobius"/>
    </source>
</evidence>
<keyword evidence="2 6" id="KW-0812">Transmembrane</keyword>